<proteinExistence type="predicted"/>
<keyword evidence="1" id="KW-1133">Transmembrane helix</keyword>
<name>A0A6I3U967_STREE</name>
<dbReference type="AlphaFoldDB" id="A0A6I3U967"/>
<sequence>MNVAWILLYTLVTHGLKIVIFFKVDGISLTFERIFKAFLFKILLAVVFVMISYIVGNVYLSYFMEPLYGIGLS</sequence>
<reference evidence="2 3" key="1">
    <citation type="submission" date="2019-11" db="EMBL/GenBank/DDBJ databases">
        <title>Growth characteristics of pneumococcus vary with the chemical composition of the capsule and with environmental conditions.</title>
        <authorList>
            <person name="Tothpal A."/>
            <person name="Desobry K."/>
            <person name="Joshi S."/>
            <person name="Wyllie A.L."/>
            <person name="Weinberger D.M."/>
        </authorList>
    </citation>
    <scope>NUCLEOTIDE SEQUENCE [LARGE SCALE GENOMIC DNA]</scope>
    <source>
        <strain evidence="3">pnumococcus35B</strain>
    </source>
</reference>
<accession>A0A6I3U967</accession>
<evidence type="ECO:0000313" key="2">
    <source>
        <dbReference type="EMBL" id="MTV88492.1"/>
    </source>
</evidence>
<comment type="caution">
    <text evidence="2">The sequence shown here is derived from an EMBL/GenBank/DDBJ whole genome shotgun (WGS) entry which is preliminary data.</text>
</comment>
<feature type="transmembrane region" description="Helical" evidence="1">
    <location>
        <begin position="38"/>
        <end position="60"/>
    </location>
</feature>
<feature type="transmembrane region" description="Helical" evidence="1">
    <location>
        <begin position="6"/>
        <end position="26"/>
    </location>
</feature>
<dbReference type="EMBL" id="WNHX01000766">
    <property type="protein sequence ID" value="MTV88492.1"/>
    <property type="molecule type" value="Genomic_DNA"/>
</dbReference>
<evidence type="ECO:0000256" key="1">
    <source>
        <dbReference type="SAM" id="Phobius"/>
    </source>
</evidence>
<keyword evidence="1" id="KW-0472">Membrane</keyword>
<feature type="non-terminal residue" evidence="2">
    <location>
        <position position="73"/>
    </location>
</feature>
<evidence type="ECO:0000313" key="3">
    <source>
        <dbReference type="Proteomes" id="UP000469505"/>
    </source>
</evidence>
<gene>
    <name evidence="2" type="ORF">GM543_13605</name>
</gene>
<organism evidence="2 3">
    <name type="scientific">Streptococcus pneumoniae</name>
    <dbReference type="NCBI Taxonomy" id="1313"/>
    <lineage>
        <taxon>Bacteria</taxon>
        <taxon>Bacillati</taxon>
        <taxon>Bacillota</taxon>
        <taxon>Bacilli</taxon>
        <taxon>Lactobacillales</taxon>
        <taxon>Streptococcaceae</taxon>
        <taxon>Streptococcus</taxon>
    </lineage>
</organism>
<dbReference type="GO" id="GO:0005524">
    <property type="term" value="F:ATP binding"/>
    <property type="evidence" value="ECO:0007669"/>
    <property type="project" value="UniProtKB-KW"/>
</dbReference>
<dbReference type="Proteomes" id="UP000469505">
    <property type="component" value="Unassembled WGS sequence"/>
</dbReference>
<protein>
    <submittedName>
        <fullName evidence="2">ATP-binding protein</fullName>
    </submittedName>
</protein>
<keyword evidence="1" id="KW-0812">Transmembrane</keyword>
<keyword evidence="2" id="KW-0067">ATP-binding</keyword>
<keyword evidence="2" id="KW-0547">Nucleotide-binding</keyword>